<protein>
    <recommendedName>
        <fullName evidence="3">DNA ligase</fullName>
    </recommendedName>
</protein>
<name>A0A975UWT0_9CAUD</name>
<dbReference type="GO" id="GO:0005524">
    <property type="term" value="F:ATP binding"/>
    <property type="evidence" value="ECO:0007669"/>
    <property type="project" value="InterPro"/>
</dbReference>
<dbReference type="GO" id="GO:0003910">
    <property type="term" value="F:DNA ligase (ATP) activity"/>
    <property type="evidence" value="ECO:0007669"/>
    <property type="project" value="InterPro"/>
</dbReference>
<dbReference type="GO" id="GO:0006310">
    <property type="term" value="P:DNA recombination"/>
    <property type="evidence" value="ECO:0007669"/>
    <property type="project" value="InterPro"/>
</dbReference>
<dbReference type="Pfam" id="PF01068">
    <property type="entry name" value="DNA_ligase_A_M"/>
    <property type="match status" value="1"/>
</dbReference>
<proteinExistence type="inferred from homology"/>
<keyword evidence="7" id="KW-0234">DNA repair</keyword>
<dbReference type="EMBL" id="MZ605293">
    <property type="protein sequence ID" value="QYW06662.1"/>
    <property type="molecule type" value="Genomic_DNA"/>
</dbReference>
<evidence type="ECO:0000256" key="6">
    <source>
        <dbReference type="ARBA" id="ARBA00022763"/>
    </source>
</evidence>
<evidence type="ECO:0000313" key="9">
    <source>
        <dbReference type="EMBL" id="QYW06662.1"/>
    </source>
</evidence>
<keyword evidence="4 9" id="KW-0436">Ligase</keyword>
<organism evidence="9 10">
    <name type="scientific">Pseudomonas phage UAVern</name>
    <dbReference type="NCBI Taxonomy" id="2856997"/>
    <lineage>
        <taxon>Viruses</taxon>
        <taxon>Duplodnaviria</taxon>
        <taxon>Heunggongvirae</taxon>
        <taxon>Uroviricota</taxon>
        <taxon>Caudoviricetes</taxon>
        <taxon>Vandenendeviridae</taxon>
        <taxon>Gorskivirinae</taxon>
        <taxon>Uavernvirus</taxon>
        <taxon>Uavernvirus uavern</taxon>
    </lineage>
</organism>
<dbReference type="Gene3D" id="2.40.50.140">
    <property type="entry name" value="Nucleic acid-binding proteins"/>
    <property type="match status" value="1"/>
</dbReference>
<dbReference type="SUPFAM" id="SSF56091">
    <property type="entry name" value="DNA ligase/mRNA capping enzyme, catalytic domain"/>
    <property type="match status" value="1"/>
</dbReference>
<dbReference type="Proteomes" id="UP001058093">
    <property type="component" value="Segment"/>
</dbReference>
<comment type="cofactor">
    <cofactor evidence="1">
        <name>a divalent metal cation</name>
        <dbReference type="ChEBI" id="CHEBI:60240"/>
    </cofactor>
</comment>
<evidence type="ECO:0000256" key="4">
    <source>
        <dbReference type="ARBA" id="ARBA00022598"/>
    </source>
</evidence>
<comment type="similarity">
    <text evidence="2">Belongs to the ATP-dependent DNA ligase family.</text>
</comment>
<dbReference type="Gene3D" id="3.30.470.30">
    <property type="entry name" value="DNA ligase/mRNA capping enzyme"/>
    <property type="match status" value="1"/>
</dbReference>
<keyword evidence="10" id="KW-1185">Reference proteome</keyword>
<accession>A0A975UWT0</accession>
<dbReference type="PANTHER" id="PTHR47810:SF1">
    <property type="entry name" value="DNA LIGASE B"/>
    <property type="match status" value="1"/>
</dbReference>
<evidence type="ECO:0000313" key="10">
    <source>
        <dbReference type="Proteomes" id="UP001058093"/>
    </source>
</evidence>
<dbReference type="InterPro" id="IPR012340">
    <property type="entry name" value="NA-bd_OB-fold"/>
</dbReference>
<dbReference type="GO" id="GO:0006260">
    <property type="term" value="P:DNA replication"/>
    <property type="evidence" value="ECO:0007669"/>
    <property type="project" value="UniProtKB-KW"/>
</dbReference>
<dbReference type="GO" id="GO:0006281">
    <property type="term" value="P:DNA repair"/>
    <property type="evidence" value="ECO:0007669"/>
    <property type="project" value="UniProtKB-KW"/>
</dbReference>
<keyword evidence="5" id="KW-0235">DNA replication</keyword>
<sequence length="401" mass="44891">MIVNLFGKDKGGKYKVWNISTWNAVNGDAVLTIQHGQEGGKLTRKDEVIAKGKQGRTPAEQAVSEAEGRIKKQLDKNYRHTKEELDNLPVLPMLAGDYNKIGHRINYAKGVYLSDKLDGVRMMAKCLKDGTITLESRTGQPYILPHIVEELKGIMQPGDILDGEAYLHGHALQDITSAVKRTDPEKKVAAARKKLEKATGGDQEKFVEAQAEYAEAIMIEELRPKLQFVIFAVIESEHVSQDMPFSEVVLETIRYKGTRAPHSSFIKFIEYGVAVSEEEMKAAHKDAVGRGFEGIMIRNADGVNESGKRSADLQKYKEFLDSEFEILDVVPNKDDGSAFLVQNDLNAETFSVTLGSMDQRAEFLANKELYIGKLITVQYQARYKDTLKPQFPTGKAIRDYE</sequence>
<dbReference type="PROSITE" id="PS50160">
    <property type="entry name" value="DNA_LIGASE_A3"/>
    <property type="match status" value="1"/>
</dbReference>
<evidence type="ECO:0000256" key="1">
    <source>
        <dbReference type="ARBA" id="ARBA00001968"/>
    </source>
</evidence>
<evidence type="ECO:0000256" key="3">
    <source>
        <dbReference type="ARBA" id="ARBA00013308"/>
    </source>
</evidence>
<keyword evidence="6" id="KW-0227">DNA damage</keyword>
<reference evidence="9" key="1">
    <citation type="submission" date="2021-07" db="EMBL/GenBank/DDBJ databases">
        <title>Complete genome sequence and phylogenomic analysis of the two lytic bacteriophage isolated from terrestrial biotopes of Antarctica.</title>
        <authorList>
            <person name="Holovan V."/>
            <person name="Rabalski L."/>
            <person name="Zlatohurska M."/>
            <person name="Andriichuk O."/>
            <person name="Budzanivska I."/>
            <person name="Shevchenko O."/>
            <person name="Gupalo A."/>
        </authorList>
    </citation>
    <scope>NUCLEOTIDE SEQUENCE</scope>
</reference>
<evidence type="ECO:0000256" key="2">
    <source>
        <dbReference type="ARBA" id="ARBA00007572"/>
    </source>
</evidence>
<evidence type="ECO:0000256" key="7">
    <source>
        <dbReference type="ARBA" id="ARBA00023204"/>
    </source>
</evidence>
<dbReference type="SUPFAM" id="SSF50249">
    <property type="entry name" value="Nucleic acid-binding proteins"/>
    <property type="match status" value="1"/>
</dbReference>
<evidence type="ECO:0000259" key="8">
    <source>
        <dbReference type="PROSITE" id="PS50160"/>
    </source>
</evidence>
<dbReference type="PANTHER" id="PTHR47810">
    <property type="entry name" value="DNA LIGASE"/>
    <property type="match status" value="1"/>
</dbReference>
<dbReference type="InterPro" id="IPR050326">
    <property type="entry name" value="NAD_dep_DNA_ligaseB"/>
</dbReference>
<dbReference type="InterPro" id="IPR012310">
    <property type="entry name" value="DNA_ligase_ATP-dep_cent"/>
</dbReference>
<feature type="domain" description="ATP-dependent DNA ligase family profile" evidence="8">
    <location>
        <begin position="261"/>
        <end position="330"/>
    </location>
</feature>
<evidence type="ECO:0000256" key="5">
    <source>
        <dbReference type="ARBA" id="ARBA00022705"/>
    </source>
</evidence>
<gene>
    <name evidence="9" type="ORF">uav_131</name>
</gene>